<evidence type="ECO:0000313" key="1">
    <source>
        <dbReference type="EMBL" id="MBB3891568.1"/>
    </source>
</evidence>
<dbReference type="Gene3D" id="2.160.10.10">
    <property type="entry name" value="Hexapeptide repeat proteins"/>
    <property type="match status" value="1"/>
</dbReference>
<reference evidence="1 2" key="1">
    <citation type="submission" date="2020-08" db="EMBL/GenBank/DDBJ databases">
        <title>Genomic Encyclopedia of Type Strains, Phase IV (KMG-IV): sequencing the most valuable type-strain genomes for metagenomic binning, comparative biology and taxonomic classification.</title>
        <authorList>
            <person name="Goeker M."/>
        </authorList>
    </citation>
    <scope>NUCLEOTIDE SEQUENCE [LARGE SCALE GENOMIC DNA]</scope>
    <source>
        <strain evidence="1 2">DSM 21793</strain>
    </source>
</reference>
<keyword evidence="1" id="KW-0012">Acyltransferase</keyword>
<dbReference type="Proteomes" id="UP000530564">
    <property type="component" value="Unassembled WGS sequence"/>
</dbReference>
<dbReference type="GO" id="GO:0009001">
    <property type="term" value="F:serine O-acetyltransferase activity"/>
    <property type="evidence" value="ECO:0007669"/>
    <property type="project" value="UniProtKB-EC"/>
</dbReference>
<evidence type="ECO:0000313" key="2">
    <source>
        <dbReference type="Proteomes" id="UP000530564"/>
    </source>
</evidence>
<gene>
    <name evidence="1" type="ORF">GGQ61_002296</name>
</gene>
<organism evidence="1 2">
    <name type="scientific">Phenylobacterium haematophilum</name>
    <dbReference type="NCBI Taxonomy" id="98513"/>
    <lineage>
        <taxon>Bacteria</taxon>
        <taxon>Pseudomonadati</taxon>
        <taxon>Pseudomonadota</taxon>
        <taxon>Alphaproteobacteria</taxon>
        <taxon>Caulobacterales</taxon>
        <taxon>Caulobacteraceae</taxon>
        <taxon>Phenylobacterium</taxon>
    </lineage>
</organism>
<dbReference type="EMBL" id="JACIDK010000003">
    <property type="protein sequence ID" value="MBB3891568.1"/>
    <property type="molecule type" value="Genomic_DNA"/>
</dbReference>
<dbReference type="AlphaFoldDB" id="A0A839ZZJ0"/>
<protein>
    <submittedName>
        <fullName evidence="1">Serine O-acetyltransferase</fullName>
        <ecNumber evidence="1">2.3.1.30</ecNumber>
    </submittedName>
</protein>
<name>A0A839ZZJ0_9CAUL</name>
<keyword evidence="1" id="KW-0808">Transferase</keyword>
<sequence length="217" mass="24230">MKLINHTHESLTEYVVRQLAAVVPDGSEDQMRQVIGRHVDEALARIGHCIDRVAMWRAGEFNYLHSTQYCQFLYYLSNTIWRNERDGQAATRLFLLNKALNAIDLFYEIDMPPVFFIGHSVGIVLAKATYGNYLVLYQNSTVGRHLDRIPVLGDGVILYPNTAVIGGSTVEDGAVISQGTSVIDSHAPARSIAFAGEAGKLKFRRAPEALLSEYFRL</sequence>
<dbReference type="RefSeq" id="WP_221220999.1">
    <property type="nucleotide sequence ID" value="NZ_JACIDK010000003.1"/>
</dbReference>
<keyword evidence="2" id="KW-1185">Reference proteome</keyword>
<proteinExistence type="predicted"/>
<dbReference type="SUPFAM" id="SSF51161">
    <property type="entry name" value="Trimeric LpxA-like enzymes"/>
    <property type="match status" value="1"/>
</dbReference>
<dbReference type="EC" id="2.3.1.30" evidence="1"/>
<dbReference type="InterPro" id="IPR011004">
    <property type="entry name" value="Trimer_LpxA-like_sf"/>
</dbReference>
<accession>A0A839ZZJ0</accession>
<comment type="caution">
    <text evidence="1">The sequence shown here is derived from an EMBL/GenBank/DDBJ whole genome shotgun (WGS) entry which is preliminary data.</text>
</comment>